<dbReference type="STRING" id="1150600.ADIARSV_0304"/>
<evidence type="ECO:0000259" key="2">
    <source>
        <dbReference type="Pfam" id="PF00144"/>
    </source>
</evidence>
<dbReference type="EMBL" id="AQPN01000010">
    <property type="protein sequence ID" value="EOR96520.1"/>
    <property type="molecule type" value="Genomic_DNA"/>
</dbReference>
<dbReference type="Gene3D" id="3.40.710.10">
    <property type="entry name" value="DD-peptidase/beta-lactamase superfamily"/>
    <property type="match status" value="1"/>
</dbReference>
<reference evidence="3 4" key="1">
    <citation type="journal article" date="2013" name="Genome Announc.">
        <title>Draft Genome Sequence of Arcticibacter svalbardensis Strain MN12-7T, a Member of the Family Sphingobacteriaceae Isolated from an Arctic Soil Sample.</title>
        <authorList>
            <person name="Shivaji S."/>
            <person name="Ara S."/>
            <person name="Prasad S."/>
            <person name="Manasa B.P."/>
            <person name="Begum Z."/>
            <person name="Singh A."/>
            <person name="Kumar Pinnaka A."/>
        </authorList>
    </citation>
    <scope>NUCLEOTIDE SEQUENCE [LARGE SCALE GENOMIC DNA]</scope>
    <source>
        <strain evidence="3 4">MN12-7</strain>
    </source>
</reference>
<comment type="caution">
    <text evidence="3">The sequence shown here is derived from an EMBL/GenBank/DDBJ whole genome shotgun (WGS) entry which is preliminary data.</text>
</comment>
<feature type="signal peptide" evidence="1">
    <location>
        <begin position="1"/>
        <end position="22"/>
    </location>
</feature>
<name>R9GYD9_9SPHI</name>
<gene>
    <name evidence="3" type="ORF">ADIARSV_0304</name>
</gene>
<dbReference type="PATRIC" id="fig|1150600.3.peg.297"/>
<organism evidence="3 4">
    <name type="scientific">Arcticibacter svalbardensis MN12-7</name>
    <dbReference type="NCBI Taxonomy" id="1150600"/>
    <lineage>
        <taxon>Bacteria</taxon>
        <taxon>Pseudomonadati</taxon>
        <taxon>Bacteroidota</taxon>
        <taxon>Sphingobacteriia</taxon>
        <taxon>Sphingobacteriales</taxon>
        <taxon>Sphingobacteriaceae</taxon>
        <taxon>Arcticibacter</taxon>
    </lineage>
</organism>
<dbReference type="PANTHER" id="PTHR43283:SF3">
    <property type="entry name" value="BETA-LACTAMASE FAMILY PROTEIN (AFU_ORTHOLOGUE AFUA_5G07500)"/>
    <property type="match status" value="1"/>
</dbReference>
<dbReference type="eggNOG" id="COG1680">
    <property type="taxonomic scope" value="Bacteria"/>
</dbReference>
<feature type="domain" description="Beta-lactamase-related" evidence="2">
    <location>
        <begin position="44"/>
        <end position="263"/>
    </location>
</feature>
<dbReference type="InterPro" id="IPR001466">
    <property type="entry name" value="Beta-lactam-related"/>
</dbReference>
<keyword evidence="1" id="KW-0732">Signal</keyword>
<keyword evidence="4" id="KW-1185">Reference proteome</keyword>
<dbReference type="SUPFAM" id="SSF56601">
    <property type="entry name" value="beta-lactamase/transpeptidase-like"/>
    <property type="match status" value="1"/>
</dbReference>
<dbReference type="PANTHER" id="PTHR43283">
    <property type="entry name" value="BETA-LACTAMASE-RELATED"/>
    <property type="match status" value="1"/>
</dbReference>
<dbReference type="AlphaFoldDB" id="R9GYD9"/>
<evidence type="ECO:0000256" key="1">
    <source>
        <dbReference type="SAM" id="SignalP"/>
    </source>
</evidence>
<sequence length="275" mass="30836">MKVSKTIWKLLLLSFISFQAFSQPLPTADPASQGVDKERLLRIDNLLQTSIKKQYMHGAIALIARNGKIVYNSSYGYSDFETKKILAKTDIFRIASQTKAITSVAVMMLFEEGKILLDDPISKYIPSFAKPLVLDTFISVDNYTTHPAKREITIRDLLTHTSGIDYAVIGSANMKQIYAKAGIPVGFESGRLLLKDAIPKLGTLPLAHEPGARFTYGLSVDVLGYLVEVVSGKSLSEFFKERIFTPLMMNDTYFYLPKENRRALYPSIHFLPIIN</sequence>
<proteinExistence type="predicted"/>
<dbReference type="InterPro" id="IPR050789">
    <property type="entry name" value="Diverse_Enzym_Activities"/>
</dbReference>
<dbReference type="Pfam" id="PF00144">
    <property type="entry name" value="Beta-lactamase"/>
    <property type="match status" value="1"/>
</dbReference>
<dbReference type="Proteomes" id="UP000014174">
    <property type="component" value="Unassembled WGS sequence"/>
</dbReference>
<accession>R9GYD9</accession>
<evidence type="ECO:0000313" key="4">
    <source>
        <dbReference type="Proteomes" id="UP000014174"/>
    </source>
</evidence>
<evidence type="ECO:0000313" key="3">
    <source>
        <dbReference type="EMBL" id="EOR96520.1"/>
    </source>
</evidence>
<protein>
    <submittedName>
        <fullName evidence="3">Beta-lactamase class C and other penicillin binding protein</fullName>
    </submittedName>
</protein>
<feature type="chain" id="PRO_5004472413" evidence="1">
    <location>
        <begin position="23"/>
        <end position="275"/>
    </location>
</feature>
<dbReference type="InterPro" id="IPR012338">
    <property type="entry name" value="Beta-lactam/transpept-like"/>
</dbReference>
<dbReference type="RefSeq" id="WP_016193555.1">
    <property type="nucleotide sequence ID" value="NZ_AQPN01000010.1"/>
</dbReference>